<sequence>MTPNDPRFQPGFEQVDTSVAAAVPVYGRYDWFTTDAPGRREFVGLLETFVVKRKFSTHRDIFVDASPIHHVRADAPPFFVLHGRHDSLIPVAEAHAFVEELRAVSKSPVAYADLPHAQHAFDVFGSPRAHHTAEAVARFLSWVYATNPPAT</sequence>
<dbReference type="InterPro" id="IPR050300">
    <property type="entry name" value="GDXG_lipolytic_enzyme"/>
</dbReference>
<name>A0A654TC12_MYCTX</name>
<evidence type="ECO:0000313" key="4">
    <source>
        <dbReference type="Proteomes" id="UP000048289"/>
    </source>
</evidence>
<evidence type="ECO:0000256" key="1">
    <source>
        <dbReference type="ARBA" id="ARBA00022801"/>
    </source>
</evidence>
<dbReference type="GO" id="GO:0016787">
    <property type="term" value="F:hydrolase activity"/>
    <property type="evidence" value="ECO:0007669"/>
    <property type="project" value="UniProtKB-KW"/>
</dbReference>
<dbReference type="EC" id="3.1.-.-" evidence="3"/>
<dbReference type="PANTHER" id="PTHR48081">
    <property type="entry name" value="AB HYDROLASE SUPERFAMILY PROTEIN C4A8.06C"/>
    <property type="match status" value="1"/>
</dbReference>
<dbReference type="AlphaFoldDB" id="A0A654TC12"/>
<gene>
    <name evidence="3" type="primary">lipO</name>
    <name evidence="3" type="ORF">ERS007681_03018</name>
</gene>
<protein>
    <submittedName>
        <fullName evidence="3">Esterase</fullName>
        <ecNumber evidence="3">3.1.-.-</ecNumber>
    </submittedName>
</protein>
<reference evidence="3 4" key="1">
    <citation type="submission" date="2015-03" db="EMBL/GenBank/DDBJ databases">
        <authorList>
            <consortium name="Pathogen Informatics"/>
        </authorList>
    </citation>
    <scope>NUCLEOTIDE SEQUENCE [LARGE SCALE GENOMIC DNA]</scope>
    <source>
        <strain evidence="3 4">G09901357</strain>
    </source>
</reference>
<evidence type="ECO:0000259" key="2">
    <source>
        <dbReference type="Pfam" id="PF20434"/>
    </source>
</evidence>
<dbReference type="SUPFAM" id="SSF53474">
    <property type="entry name" value="alpha/beta-Hydrolases"/>
    <property type="match status" value="1"/>
</dbReference>
<dbReference type="InterPro" id="IPR029058">
    <property type="entry name" value="AB_hydrolase_fold"/>
</dbReference>
<dbReference type="Gene3D" id="3.40.50.1820">
    <property type="entry name" value="alpha/beta hydrolase"/>
    <property type="match status" value="1"/>
</dbReference>
<dbReference type="PANTHER" id="PTHR48081:SF33">
    <property type="entry name" value="KYNURENINE FORMAMIDASE"/>
    <property type="match status" value="1"/>
</dbReference>
<evidence type="ECO:0000313" key="3">
    <source>
        <dbReference type="EMBL" id="CFE41704.1"/>
    </source>
</evidence>
<dbReference type="EMBL" id="CFOE01000463">
    <property type="protein sequence ID" value="CFE41704.1"/>
    <property type="molecule type" value="Genomic_DNA"/>
</dbReference>
<accession>A0A654TC12</accession>
<keyword evidence="1 3" id="KW-0378">Hydrolase</keyword>
<dbReference type="Proteomes" id="UP000048289">
    <property type="component" value="Unassembled WGS sequence"/>
</dbReference>
<feature type="domain" description="BD-FAE-like" evidence="2">
    <location>
        <begin position="13"/>
        <end position="101"/>
    </location>
</feature>
<organism evidence="3 4">
    <name type="scientific">Mycobacterium tuberculosis</name>
    <dbReference type="NCBI Taxonomy" id="1773"/>
    <lineage>
        <taxon>Bacteria</taxon>
        <taxon>Bacillati</taxon>
        <taxon>Actinomycetota</taxon>
        <taxon>Actinomycetes</taxon>
        <taxon>Mycobacteriales</taxon>
        <taxon>Mycobacteriaceae</taxon>
        <taxon>Mycobacterium</taxon>
        <taxon>Mycobacterium tuberculosis complex</taxon>
    </lineage>
</organism>
<proteinExistence type="predicted"/>
<dbReference type="InterPro" id="IPR049492">
    <property type="entry name" value="BD-FAE-like_dom"/>
</dbReference>
<dbReference type="Pfam" id="PF20434">
    <property type="entry name" value="BD-FAE"/>
    <property type="match status" value="1"/>
</dbReference>